<keyword evidence="3" id="KW-1185">Reference proteome</keyword>
<feature type="compositionally biased region" description="Low complexity" evidence="1">
    <location>
        <begin position="250"/>
        <end position="269"/>
    </location>
</feature>
<name>A0A8S0WIS2_CYCAE</name>
<evidence type="ECO:0000256" key="1">
    <source>
        <dbReference type="SAM" id="MobiDB-lite"/>
    </source>
</evidence>
<dbReference type="OrthoDB" id="3226552at2759"/>
<reference evidence="2 3" key="1">
    <citation type="submission" date="2020-01" db="EMBL/GenBank/DDBJ databases">
        <authorList>
            <person name="Gupta K D."/>
        </authorList>
    </citation>
    <scope>NUCLEOTIDE SEQUENCE [LARGE SCALE GENOMIC DNA]</scope>
</reference>
<dbReference type="AlphaFoldDB" id="A0A8S0WIS2"/>
<feature type="region of interest" description="Disordered" evidence="1">
    <location>
        <begin position="224"/>
        <end position="269"/>
    </location>
</feature>
<dbReference type="Proteomes" id="UP000467700">
    <property type="component" value="Unassembled WGS sequence"/>
</dbReference>
<comment type="caution">
    <text evidence="2">The sequence shown here is derived from an EMBL/GenBank/DDBJ whole genome shotgun (WGS) entry which is preliminary data.</text>
</comment>
<dbReference type="EMBL" id="CACVBS010000038">
    <property type="protein sequence ID" value="CAA7263253.1"/>
    <property type="molecule type" value="Genomic_DNA"/>
</dbReference>
<proteinExistence type="predicted"/>
<evidence type="ECO:0000313" key="2">
    <source>
        <dbReference type="EMBL" id="CAA7263253.1"/>
    </source>
</evidence>
<gene>
    <name evidence="2" type="ORF">AAE3_LOCUS5340</name>
</gene>
<organism evidence="2 3">
    <name type="scientific">Cyclocybe aegerita</name>
    <name type="common">Black poplar mushroom</name>
    <name type="synonym">Agrocybe aegerita</name>
    <dbReference type="NCBI Taxonomy" id="1973307"/>
    <lineage>
        <taxon>Eukaryota</taxon>
        <taxon>Fungi</taxon>
        <taxon>Dikarya</taxon>
        <taxon>Basidiomycota</taxon>
        <taxon>Agaricomycotina</taxon>
        <taxon>Agaricomycetes</taxon>
        <taxon>Agaricomycetidae</taxon>
        <taxon>Agaricales</taxon>
        <taxon>Agaricineae</taxon>
        <taxon>Bolbitiaceae</taxon>
        <taxon>Cyclocybe</taxon>
    </lineage>
</organism>
<accession>A0A8S0WIS2</accession>
<feature type="compositionally biased region" description="Basic residues" evidence="1">
    <location>
        <begin position="233"/>
        <end position="243"/>
    </location>
</feature>
<protein>
    <submittedName>
        <fullName evidence="2">Uncharacterized protein</fullName>
    </submittedName>
</protein>
<evidence type="ECO:0000313" key="3">
    <source>
        <dbReference type="Proteomes" id="UP000467700"/>
    </source>
</evidence>
<sequence>MGIMLKPLEIPSKPDVIDEGVYRWSDVVPPQSALTFAVLWDPEEDLVVFSQPDIRQEDFDKDISSHYLGLPPHEHLAELRSVTISSLASSPRSSRFDLLEEQHEDLFGPYSREQRSLRGMTQTSSTLGGLDVYLKGAALGKTHQHQPNYSILTFNTDLDLSLDPPCCETNANIYLTYLARGNFSQPGLPVSVPQVQRISGAWSSIESPTAEELALDRFMMDRYKKSSRTSTPTHRRRRLKKRRPSEASATTPRRSTYAPSSRSSPSTPTLANILVGTTRSMSALRDVWSCRKPRKIDQDDWVFVER</sequence>